<keyword evidence="1" id="KW-1133">Transmembrane helix</keyword>
<protein>
    <submittedName>
        <fullName evidence="2">Uncharacterized protein</fullName>
    </submittedName>
</protein>
<organism evidence="2">
    <name type="scientific">viral metagenome</name>
    <dbReference type="NCBI Taxonomy" id="1070528"/>
    <lineage>
        <taxon>unclassified sequences</taxon>
        <taxon>metagenomes</taxon>
        <taxon>organismal metagenomes</taxon>
    </lineage>
</organism>
<keyword evidence="1" id="KW-0812">Transmembrane</keyword>
<sequence length="130" mass="15208">MTNLKKEAIFRLIKMSDMGYTVIIYFIIGVILAKLSDAIYGTYHPETERKKSTVRLCAEILGIIWLDLILLYVVRNVVEWIPSPFHGFHGYDHFRLKELNGSMVLGATYLYFQNNLRSKLSDLNKRMTFR</sequence>
<reference evidence="2" key="1">
    <citation type="journal article" date="2020" name="Nature">
        <title>Giant virus diversity and host interactions through global metagenomics.</title>
        <authorList>
            <person name="Schulz F."/>
            <person name="Roux S."/>
            <person name="Paez-Espino D."/>
            <person name="Jungbluth S."/>
            <person name="Walsh D.A."/>
            <person name="Denef V.J."/>
            <person name="McMahon K.D."/>
            <person name="Konstantinidis K.T."/>
            <person name="Eloe-Fadrosh E.A."/>
            <person name="Kyrpides N.C."/>
            <person name="Woyke T."/>
        </authorList>
    </citation>
    <scope>NUCLEOTIDE SEQUENCE</scope>
    <source>
        <strain evidence="2">GVMAG-M-3300013004-44</strain>
    </source>
</reference>
<evidence type="ECO:0000313" key="2">
    <source>
        <dbReference type="EMBL" id="QHS91071.1"/>
    </source>
</evidence>
<name>A0A6C0BH68_9ZZZZ</name>
<keyword evidence="1" id="KW-0472">Membrane</keyword>
<accession>A0A6C0BH68</accession>
<feature type="transmembrane region" description="Helical" evidence="1">
    <location>
        <begin position="20"/>
        <end position="41"/>
    </location>
</feature>
<dbReference type="AlphaFoldDB" id="A0A6C0BH68"/>
<dbReference type="EMBL" id="MN739154">
    <property type="protein sequence ID" value="QHS91071.1"/>
    <property type="molecule type" value="Genomic_DNA"/>
</dbReference>
<proteinExistence type="predicted"/>
<feature type="transmembrane region" description="Helical" evidence="1">
    <location>
        <begin position="53"/>
        <end position="74"/>
    </location>
</feature>
<evidence type="ECO:0000256" key="1">
    <source>
        <dbReference type="SAM" id="Phobius"/>
    </source>
</evidence>